<feature type="compositionally biased region" description="Low complexity" evidence="1">
    <location>
        <begin position="183"/>
        <end position="197"/>
    </location>
</feature>
<evidence type="ECO:0000313" key="3">
    <source>
        <dbReference type="EMBL" id="KAL1642405.1"/>
    </source>
</evidence>
<dbReference type="EMBL" id="JAKEKT020000033">
    <property type="protein sequence ID" value="KAL1642405.1"/>
    <property type="molecule type" value="Genomic_DNA"/>
</dbReference>
<evidence type="ECO:0000259" key="2">
    <source>
        <dbReference type="Pfam" id="PF22917"/>
    </source>
</evidence>
<dbReference type="InterPro" id="IPR055222">
    <property type="entry name" value="PRISE-like_Rossmann-fold"/>
</dbReference>
<evidence type="ECO:0000313" key="4">
    <source>
        <dbReference type="Proteomes" id="UP001521184"/>
    </source>
</evidence>
<comment type="caution">
    <text evidence="3">The sequence shown here is derived from an EMBL/GenBank/DDBJ whole genome shotgun (WGS) entry which is preliminary data.</text>
</comment>
<name>A0ABR3TQN4_9PEZI</name>
<sequence>MSAPDVTHAFYTSYVHVDDFAKLRDENVPLFKNFIDVIDKVCLKLERVCLQTGGKHHGARLGPVPVPLTEEIPRYEDNGLNFYYTQEDHMFEIQRRRVDAWSYNVIHTNGIAGFTPHSNGTSEALTVALYFLISRELGGNGLFPGKESFYDSIDDQSFAPSIADMSVRAANDRALPERNLQPTATATSSSGTTSGRSWANTLALR</sequence>
<dbReference type="Proteomes" id="UP001521184">
    <property type="component" value="Unassembled WGS sequence"/>
</dbReference>
<dbReference type="Pfam" id="PF22917">
    <property type="entry name" value="PRISE"/>
    <property type="match status" value="1"/>
</dbReference>
<accession>A0ABR3TQN4</accession>
<proteinExistence type="predicted"/>
<dbReference type="PANTHER" id="PTHR32487">
    <property type="entry name" value="3-OXO-DELTA(4,5)-STEROID 5-BETA-REDUCTASE"/>
    <property type="match status" value="1"/>
</dbReference>
<feature type="domain" description="PRISE-like Rossmann-fold" evidence="2">
    <location>
        <begin position="5"/>
        <end position="170"/>
    </location>
</feature>
<dbReference type="PANTHER" id="PTHR32487:SF0">
    <property type="entry name" value="3-OXO-DELTA(4,5)-STEROID 5-BETA-REDUCTASE"/>
    <property type="match status" value="1"/>
</dbReference>
<protein>
    <recommendedName>
        <fullName evidence="2">PRISE-like Rossmann-fold domain-containing protein</fullName>
    </recommendedName>
</protein>
<keyword evidence="4" id="KW-1185">Reference proteome</keyword>
<dbReference type="Gene3D" id="3.40.50.720">
    <property type="entry name" value="NAD(P)-binding Rossmann-like Domain"/>
    <property type="match status" value="1"/>
</dbReference>
<feature type="region of interest" description="Disordered" evidence="1">
    <location>
        <begin position="173"/>
        <end position="205"/>
    </location>
</feature>
<gene>
    <name evidence="3" type="ORF">SLS58_005479</name>
</gene>
<evidence type="ECO:0000256" key="1">
    <source>
        <dbReference type="SAM" id="MobiDB-lite"/>
    </source>
</evidence>
<reference evidence="3 4" key="1">
    <citation type="journal article" date="2023" name="Plant Dis.">
        <title>First Report of Diplodia intermedia Causing Canker and Dieback Diseases on Apple Trees in Canada.</title>
        <authorList>
            <person name="Ellouze W."/>
            <person name="Ilyukhin E."/>
            <person name="Sulman M."/>
            <person name="Ali S."/>
        </authorList>
    </citation>
    <scope>NUCLEOTIDE SEQUENCE [LARGE SCALE GENOMIC DNA]</scope>
    <source>
        <strain evidence="3 4">M45-28</strain>
    </source>
</reference>
<organism evidence="3 4">
    <name type="scientific">Diplodia intermedia</name>
    <dbReference type="NCBI Taxonomy" id="856260"/>
    <lineage>
        <taxon>Eukaryota</taxon>
        <taxon>Fungi</taxon>
        <taxon>Dikarya</taxon>
        <taxon>Ascomycota</taxon>
        <taxon>Pezizomycotina</taxon>
        <taxon>Dothideomycetes</taxon>
        <taxon>Dothideomycetes incertae sedis</taxon>
        <taxon>Botryosphaeriales</taxon>
        <taxon>Botryosphaeriaceae</taxon>
        <taxon>Diplodia</taxon>
    </lineage>
</organism>